<name>A0A0P0VZA4_ORYSJ</name>
<feature type="region of interest" description="Disordered" evidence="1">
    <location>
        <begin position="97"/>
        <end position="136"/>
    </location>
</feature>
<feature type="region of interest" description="Disordered" evidence="1">
    <location>
        <begin position="1"/>
        <end position="21"/>
    </location>
</feature>
<accession>A0A0P0VZA4</accession>
<reference evidence="2 3" key="3">
    <citation type="journal article" date="2013" name="Rice">
        <title>Improvement of the Oryza sativa Nipponbare reference genome using next generation sequence and optical map data.</title>
        <authorList>
            <person name="Kawahara Y."/>
            <person name="de la Bastide M."/>
            <person name="Hamilton J.P."/>
            <person name="Kanamori H."/>
            <person name="McCombie W.R."/>
            <person name="Ouyang S."/>
            <person name="Schwartz D.C."/>
            <person name="Tanaka T."/>
            <person name="Wu J."/>
            <person name="Zhou S."/>
            <person name="Childs K.L."/>
            <person name="Davidson R.M."/>
            <person name="Lin H."/>
            <person name="Quesada-Ocampo L."/>
            <person name="Vaillancourt B."/>
            <person name="Sakai H."/>
            <person name="Lee S.S."/>
            <person name="Kim J."/>
            <person name="Numa H."/>
            <person name="Itoh T."/>
            <person name="Buell C.R."/>
            <person name="Matsumoto T."/>
        </authorList>
    </citation>
    <scope>NUCLEOTIDE SEQUENCE [LARGE SCALE GENOMIC DNA]</scope>
    <source>
        <strain evidence="3">cv. Nipponbare</strain>
    </source>
</reference>
<protein>
    <submittedName>
        <fullName evidence="2">Os03g0442250 protein</fullName>
    </submittedName>
</protein>
<sequence>MLTLCDTSSSPATEPPSSVDPFRTKNWYRTMPVCPMPMHVYNNSPQYYCQKCSNVIYMHAETLYWRVETGFLEKKEEERFLEEGNEESDDAVCRTKRGEGCGGHSQVPCFQPPTRGKTTDLVLLNSPFSGPPPPDD</sequence>
<organism evidence="2 3">
    <name type="scientific">Oryza sativa subsp. japonica</name>
    <name type="common">Rice</name>
    <dbReference type="NCBI Taxonomy" id="39947"/>
    <lineage>
        <taxon>Eukaryota</taxon>
        <taxon>Viridiplantae</taxon>
        <taxon>Streptophyta</taxon>
        <taxon>Embryophyta</taxon>
        <taxon>Tracheophyta</taxon>
        <taxon>Spermatophyta</taxon>
        <taxon>Magnoliopsida</taxon>
        <taxon>Liliopsida</taxon>
        <taxon>Poales</taxon>
        <taxon>Poaceae</taxon>
        <taxon>BOP clade</taxon>
        <taxon>Oryzoideae</taxon>
        <taxon>Oryzeae</taxon>
        <taxon>Oryzinae</taxon>
        <taxon>Oryza</taxon>
        <taxon>Oryza sativa</taxon>
    </lineage>
</organism>
<dbReference type="PaxDb" id="39947-A0A0P0VZA4"/>
<evidence type="ECO:0000313" key="2">
    <source>
        <dbReference type="EMBL" id="BAS84887.1"/>
    </source>
</evidence>
<reference evidence="3" key="1">
    <citation type="journal article" date="2005" name="Nature">
        <title>The map-based sequence of the rice genome.</title>
        <authorList>
            <consortium name="International rice genome sequencing project (IRGSP)"/>
            <person name="Matsumoto T."/>
            <person name="Wu J."/>
            <person name="Kanamori H."/>
            <person name="Katayose Y."/>
            <person name="Fujisawa M."/>
            <person name="Namiki N."/>
            <person name="Mizuno H."/>
            <person name="Yamamoto K."/>
            <person name="Antonio B.A."/>
            <person name="Baba T."/>
            <person name="Sakata K."/>
            <person name="Nagamura Y."/>
            <person name="Aoki H."/>
            <person name="Arikawa K."/>
            <person name="Arita K."/>
            <person name="Bito T."/>
            <person name="Chiden Y."/>
            <person name="Fujitsuka N."/>
            <person name="Fukunaka R."/>
            <person name="Hamada M."/>
            <person name="Harada C."/>
            <person name="Hayashi A."/>
            <person name="Hijishita S."/>
            <person name="Honda M."/>
            <person name="Hosokawa S."/>
            <person name="Ichikawa Y."/>
            <person name="Idonuma A."/>
            <person name="Iijima M."/>
            <person name="Ikeda M."/>
            <person name="Ikeno M."/>
            <person name="Ito K."/>
            <person name="Ito S."/>
            <person name="Ito T."/>
            <person name="Ito Y."/>
            <person name="Ito Y."/>
            <person name="Iwabuchi A."/>
            <person name="Kamiya K."/>
            <person name="Karasawa W."/>
            <person name="Kurita K."/>
            <person name="Katagiri S."/>
            <person name="Kikuta A."/>
            <person name="Kobayashi H."/>
            <person name="Kobayashi N."/>
            <person name="Machita K."/>
            <person name="Maehara T."/>
            <person name="Masukawa M."/>
            <person name="Mizubayashi T."/>
            <person name="Mukai Y."/>
            <person name="Nagasaki H."/>
            <person name="Nagata Y."/>
            <person name="Naito S."/>
            <person name="Nakashima M."/>
            <person name="Nakama Y."/>
            <person name="Nakamichi Y."/>
            <person name="Nakamura M."/>
            <person name="Meguro A."/>
            <person name="Negishi M."/>
            <person name="Ohta I."/>
            <person name="Ohta T."/>
            <person name="Okamoto M."/>
            <person name="Ono N."/>
            <person name="Saji S."/>
            <person name="Sakaguchi M."/>
            <person name="Sakai K."/>
            <person name="Shibata M."/>
            <person name="Shimokawa T."/>
            <person name="Song J."/>
            <person name="Takazaki Y."/>
            <person name="Terasawa K."/>
            <person name="Tsugane M."/>
            <person name="Tsuji K."/>
            <person name="Ueda S."/>
            <person name="Waki K."/>
            <person name="Yamagata H."/>
            <person name="Yamamoto M."/>
            <person name="Yamamoto S."/>
            <person name="Yamane H."/>
            <person name="Yoshiki S."/>
            <person name="Yoshihara R."/>
            <person name="Yukawa K."/>
            <person name="Zhong H."/>
            <person name="Yano M."/>
            <person name="Yuan Q."/>
            <person name="Ouyang S."/>
            <person name="Liu J."/>
            <person name="Jones K.M."/>
            <person name="Gansberger K."/>
            <person name="Moffat K."/>
            <person name="Hill J."/>
            <person name="Bera J."/>
            <person name="Fadrosh D."/>
            <person name="Jin S."/>
            <person name="Johri S."/>
            <person name="Kim M."/>
            <person name="Overton L."/>
            <person name="Reardon M."/>
            <person name="Tsitrin T."/>
            <person name="Vuong H."/>
            <person name="Weaver B."/>
            <person name="Ciecko A."/>
            <person name="Tallon L."/>
            <person name="Jackson J."/>
            <person name="Pai G."/>
            <person name="Aken S.V."/>
            <person name="Utterback T."/>
            <person name="Reidmuller S."/>
            <person name="Feldblyum T."/>
            <person name="Hsiao J."/>
            <person name="Zismann V."/>
            <person name="Iobst S."/>
            <person name="de Vazeille A.R."/>
            <person name="Buell C.R."/>
            <person name="Ying K."/>
            <person name="Li Y."/>
            <person name="Lu T."/>
            <person name="Huang Y."/>
            <person name="Zhao Q."/>
            <person name="Feng Q."/>
            <person name="Zhang L."/>
            <person name="Zhu J."/>
            <person name="Weng Q."/>
            <person name="Mu J."/>
            <person name="Lu Y."/>
            <person name="Fan D."/>
            <person name="Liu Y."/>
            <person name="Guan J."/>
            <person name="Zhang Y."/>
            <person name="Yu S."/>
            <person name="Liu X."/>
            <person name="Zhang Y."/>
            <person name="Hong G."/>
            <person name="Han B."/>
            <person name="Choisne N."/>
            <person name="Demange N."/>
            <person name="Orjeda G."/>
            <person name="Samain S."/>
            <person name="Cattolico L."/>
            <person name="Pelletier E."/>
            <person name="Couloux A."/>
            <person name="Segurens B."/>
            <person name="Wincker P."/>
            <person name="D'Hont A."/>
            <person name="Scarpelli C."/>
            <person name="Weissenbach J."/>
            <person name="Salanoubat M."/>
            <person name="Quetier F."/>
            <person name="Yu Y."/>
            <person name="Kim H.R."/>
            <person name="Rambo T."/>
            <person name="Currie J."/>
            <person name="Collura K."/>
            <person name="Luo M."/>
            <person name="Yang T."/>
            <person name="Ammiraju J.S.S."/>
            <person name="Engler F."/>
            <person name="Soderlund C."/>
            <person name="Wing R.A."/>
            <person name="Palmer L.E."/>
            <person name="de la Bastide M."/>
            <person name="Spiegel L."/>
            <person name="Nascimento L."/>
            <person name="Zutavern T."/>
            <person name="O'Shaughnessy A."/>
            <person name="Dike S."/>
            <person name="Dedhia N."/>
            <person name="Preston R."/>
            <person name="Balija V."/>
            <person name="McCombie W.R."/>
            <person name="Chow T."/>
            <person name="Chen H."/>
            <person name="Chung M."/>
            <person name="Chen C."/>
            <person name="Shaw J."/>
            <person name="Wu H."/>
            <person name="Hsiao K."/>
            <person name="Chao Y."/>
            <person name="Chu M."/>
            <person name="Cheng C."/>
            <person name="Hour A."/>
            <person name="Lee P."/>
            <person name="Lin S."/>
            <person name="Lin Y."/>
            <person name="Liou J."/>
            <person name="Liu S."/>
            <person name="Hsing Y."/>
            <person name="Raghuvanshi S."/>
            <person name="Mohanty A."/>
            <person name="Bharti A.K."/>
            <person name="Gaur A."/>
            <person name="Gupta V."/>
            <person name="Kumar D."/>
            <person name="Ravi V."/>
            <person name="Vij S."/>
            <person name="Kapur A."/>
            <person name="Khurana P."/>
            <person name="Khurana P."/>
            <person name="Khurana J.P."/>
            <person name="Tyagi A.K."/>
            <person name="Gaikwad K."/>
            <person name="Singh A."/>
            <person name="Dalal V."/>
            <person name="Srivastava S."/>
            <person name="Dixit A."/>
            <person name="Pal A.K."/>
            <person name="Ghazi I.A."/>
            <person name="Yadav M."/>
            <person name="Pandit A."/>
            <person name="Bhargava A."/>
            <person name="Sureshbabu K."/>
            <person name="Batra K."/>
            <person name="Sharma T.R."/>
            <person name="Mohapatra T."/>
            <person name="Singh N.K."/>
            <person name="Messing J."/>
            <person name="Nelson A.B."/>
            <person name="Fuks G."/>
            <person name="Kavchok S."/>
            <person name="Keizer G."/>
            <person name="Linton E."/>
            <person name="Llaca V."/>
            <person name="Song R."/>
            <person name="Tanyolac B."/>
            <person name="Young S."/>
            <person name="Ho-Il K."/>
            <person name="Hahn J.H."/>
            <person name="Sangsakoo G."/>
            <person name="Vanavichit A."/>
            <person name="de Mattos Luiz.A.T."/>
            <person name="Zimmer P.D."/>
            <person name="Malone G."/>
            <person name="Dellagostin O."/>
            <person name="de Oliveira A.C."/>
            <person name="Bevan M."/>
            <person name="Bancroft I."/>
            <person name="Minx P."/>
            <person name="Cordum H."/>
            <person name="Wilson R."/>
            <person name="Cheng Z."/>
            <person name="Jin W."/>
            <person name="Jiang J."/>
            <person name="Leong S.A."/>
            <person name="Iwama H."/>
            <person name="Gojobori T."/>
            <person name="Itoh T."/>
            <person name="Niimura Y."/>
            <person name="Fujii Y."/>
            <person name="Habara T."/>
            <person name="Sakai H."/>
            <person name="Sato Y."/>
            <person name="Wilson G."/>
            <person name="Kumar K."/>
            <person name="McCouch S."/>
            <person name="Juretic N."/>
            <person name="Hoen D."/>
            <person name="Wright S."/>
            <person name="Bruskiewich R."/>
            <person name="Bureau T."/>
            <person name="Miyao A."/>
            <person name="Hirochika H."/>
            <person name="Nishikawa T."/>
            <person name="Kadowaki K."/>
            <person name="Sugiura M."/>
            <person name="Burr B."/>
            <person name="Sasaki T."/>
        </authorList>
    </citation>
    <scope>NUCLEOTIDE SEQUENCE [LARGE SCALE GENOMIC DNA]</scope>
    <source>
        <strain evidence="3">cv. Nipponbare</strain>
    </source>
</reference>
<dbReference type="Proteomes" id="UP000059680">
    <property type="component" value="Chromosome 3"/>
</dbReference>
<reference evidence="2 3" key="2">
    <citation type="journal article" date="2013" name="Plant Cell Physiol.">
        <title>Rice Annotation Project Database (RAP-DB): an integrative and interactive database for rice genomics.</title>
        <authorList>
            <person name="Sakai H."/>
            <person name="Lee S.S."/>
            <person name="Tanaka T."/>
            <person name="Numa H."/>
            <person name="Kim J."/>
            <person name="Kawahara Y."/>
            <person name="Wakimoto H."/>
            <person name="Yang C.C."/>
            <person name="Iwamoto M."/>
            <person name="Abe T."/>
            <person name="Yamada Y."/>
            <person name="Muto A."/>
            <person name="Inokuchi H."/>
            <person name="Ikemura T."/>
            <person name="Matsumoto T."/>
            <person name="Sasaki T."/>
            <person name="Itoh T."/>
        </authorList>
    </citation>
    <scope>NUCLEOTIDE SEQUENCE [LARGE SCALE GENOMIC DNA]</scope>
    <source>
        <strain evidence="3">cv. Nipponbare</strain>
    </source>
</reference>
<dbReference type="InParanoid" id="A0A0P0VZA4"/>
<gene>
    <name evidence="2" type="ordered locus">Os03g0442250</name>
    <name evidence="2" type="ORF">OSNPB_030442250</name>
</gene>
<evidence type="ECO:0000256" key="1">
    <source>
        <dbReference type="SAM" id="MobiDB-lite"/>
    </source>
</evidence>
<dbReference type="AlphaFoldDB" id="A0A0P0VZA4"/>
<dbReference type="EMBL" id="AP014959">
    <property type="protein sequence ID" value="BAS84887.1"/>
    <property type="molecule type" value="Genomic_DNA"/>
</dbReference>
<feature type="compositionally biased region" description="Low complexity" evidence="1">
    <location>
        <begin position="7"/>
        <end position="17"/>
    </location>
</feature>
<proteinExistence type="predicted"/>
<keyword evidence="3" id="KW-1185">Reference proteome</keyword>
<evidence type="ECO:0000313" key="3">
    <source>
        <dbReference type="Proteomes" id="UP000059680"/>
    </source>
</evidence>